<dbReference type="Pfam" id="PF04091">
    <property type="entry name" value="Sec15_C"/>
    <property type="match status" value="1"/>
</dbReference>
<keyword evidence="4 5" id="KW-0175">Coiled coil</keyword>
<feature type="domain" description="Exocyst complex component EXOC6/Sec15 N-terminal" evidence="7">
    <location>
        <begin position="22"/>
        <end position="191"/>
    </location>
</feature>
<evidence type="ECO:0000313" key="9">
    <source>
        <dbReference type="Proteomes" id="UP001187531"/>
    </source>
</evidence>
<dbReference type="GO" id="GO:0006886">
    <property type="term" value="P:intracellular protein transport"/>
    <property type="evidence" value="ECO:0007669"/>
    <property type="project" value="InterPro"/>
</dbReference>
<dbReference type="InterPro" id="IPR042044">
    <property type="entry name" value="EXOC6PINT-1/Sec15/Tip20_C_dom2"/>
</dbReference>
<gene>
    <name evidence="8" type="ORF">QYM36_010128</name>
</gene>
<organism evidence="8 9">
    <name type="scientific">Artemia franciscana</name>
    <name type="common">Brine shrimp</name>
    <name type="synonym">Artemia sanfranciscana</name>
    <dbReference type="NCBI Taxonomy" id="6661"/>
    <lineage>
        <taxon>Eukaryota</taxon>
        <taxon>Metazoa</taxon>
        <taxon>Ecdysozoa</taxon>
        <taxon>Arthropoda</taxon>
        <taxon>Crustacea</taxon>
        <taxon>Branchiopoda</taxon>
        <taxon>Anostraca</taxon>
        <taxon>Artemiidae</taxon>
        <taxon>Artemia</taxon>
    </lineage>
</organism>
<evidence type="ECO:0000256" key="3">
    <source>
        <dbReference type="ARBA" id="ARBA00022483"/>
    </source>
</evidence>
<name>A0AA88HP42_ARTSF</name>
<keyword evidence="3" id="KW-0268">Exocytosis</keyword>
<keyword evidence="9" id="KW-1185">Reference proteome</keyword>
<dbReference type="AlphaFoldDB" id="A0AA88HP42"/>
<comment type="similarity">
    <text evidence="1">Belongs to the SEC15 family.</text>
</comment>
<dbReference type="GO" id="GO:0000145">
    <property type="term" value="C:exocyst"/>
    <property type="evidence" value="ECO:0007669"/>
    <property type="project" value="TreeGrafter"/>
</dbReference>
<dbReference type="InterPro" id="IPR042045">
    <property type="entry name" value="EXOC6/Sec15_C_dom1"/>
</dbReference>
<proteinExistence type="inferred from homology"/>
<evidence type="ECO:0000256" key="1">
    <source>
        <dbReference type="ARBA" id="ARBA00007944"/>
    </source>
</evidence>
<dbReference type="GO" id="GO:0006893">
    <property type="term" value="P:Golgi to plasma membrane transport"/>
    <property type="evidence" value="ECO:0007669"/>
    <property type="project" value="TreeGrafter"/>
</dbReference>
<dbReference type="PANTHER" id="PTHR12702">
    <property type="entry name" value="SEC15"/>
    <property type="match status" value="1"/>
</dbReference>
<dbReference type="Pfam" id="PF20651">
    <property type="entry name" value="EXOC6_Sec15_N"/>
    <property type="match status" value="1"/>
</dbReference>
<evidence type="ECO:0008006" key="10">
    <source>
        <dbReference type="Google" id="ProtNLM"/>
    </source>
</evidence>
<protein>
    <recommendedName>
        <fullName evidence="10">Exocyst complex component</fullName>
    </recommendedName>
</protein>
<feature type="domain" description="Exocyst complex subunit EXOC6/Sec15 C-terminal" evidence="6">
    <location>
        <begin position="376"/>
        <end position="676"/>
    </location>
</feature>
<comment type="caution">
    <text evidence="8">The sequence shown here is derived from an EMBL/GenBank/DDBJ whole genome shotgun (WGS) entry which is preliminary data.</text>
</comment>
<keyword evidence="2" id="KW-0813">Transport</keyword>
<sequence>MYQFMLDRAIYEHQDQENLLAKLDARIRFHTREIEKLCASHLPGFMESVKQVQDVKEALISLKDEVMIVQNESLGTLISLKAKTEEFEELNRYRQNLKTLVELLEKCLPAFDVHQNLQKDISKKDYYIALRKIDELNEKILPSLINFFFIQKLKDSLPDASEKIKEGSLEDLRLFLEEARVVSKDIGKAAIQMVQYLGEDNPFGEEDDEEVSPEAYVSFIPVYKTMHVFKKLIIRTRCVHKSSSCPYTNSLTTRKALWKEVNVHVEENDAVPNLAFSSILSSLEGSQHEKPEEFESYCYGIVGFFVTEDHLRRTLPELVTTNFCNELWGLTVKMLNASVTSQVDLMTNSDHLVRIKALLVSFSATMKMYGYDVSELRSVLINASDLYYEILMHKCTHSLRLIFDEDNYQPLESERLYSVMESISVCRIFQVVSSEEEYKKLIDLFPETATAKYPIKYPFSPMVLKIYLLFKEYILECKQFVQDMSLSRRELAEGISKAVTLLIDRSLSGCFSDLLKSNLSILQVIQLSINIVHLEESMKALEAYIRDLNNIQEGAQSVKLHGTLVFKDLLSEAESQIYERLKSKIDEFFELSAYDWTLSEPSGQPSGFVSDLRFFLNSTFSAFGIADLRVSVAQEACYSACKHVSDNFLERLLSDDVKAVSQSALQQINLDLMQCER</sequence>
<evidence type="ECO:0000256" key="4">
    <source>
        <dbReference type="ARBA" id="ARBA00023054"/>
    </source>
</evidence>
<evidence type="ECO:0000256" key="5">
    <source>
        <dbReference type="SAM" id="Coils"/>
    </source>
</evidence>
<feature type="coiled-coil region" evidence="5">
    <location>
        <begin position="13"/>
        <end position="100"/>
    </location>
</feature>
<dbReference type="Gene3D" id="1.10.357.30">
    <property type="entry name" value="Exocyst complex subunit Sec15 C-terminal domain, N-terminal subdomain"/>
    <property type="match status" value="1"/>
</dbReference>
<accession>A0AA88HP42</accession>
<evidence type="ECO:0000259" key="7">
    <source>
        <dbReference type="Pfam" id="PF20651"/>
    </source>
</evidence>
<dbReference type="PANTHER" id="PTHR12702:SF0">
    <property type="entry name" value="EXOCYST COMPLEX COMPONENT 6"/>
    <property type="match status" value="1"/>
</dbReference>
<evidence type="ECO:0000313" key="8">
    <source>
        <dbReference type="EMBL" id="KAK2715405.1"/>
    </source>
</evidence>
<dbReference type="EMBL" id="JAVRJZ010000012">
    <property type="protein sequence ID" value="KAK2715405.1"/>
    <property type="molecule type" value="Genomic_DNA"/>
</dbReference>
<reference evidence="8" key="1">
    <citation type="submission" date="2023-07" db="EMBL/GenBank/DDBJ databases">
        <title>Chromosome-level genome assembly of Artemia franciscana.</title>
        <authorList>
            <person name="Jo E."/>
        </authorList>
    </citation>
    <scope>NUCLEOTIDE SEQUENCE</scope>
    <source>
        <tissue evidence="8">Whole body</tissue>
    </source>
</reference>
<dbReference type="Proteomes" id="UP001187531">
    <property type="component" value="Unassembled WGS sequence"/>
</dbReference>
<dbReference type="InterPro" id="IPR007225">
    <property type="entry name" value="EXOC6/Sec15"/>
</dbReference>
<dbReference type="Gene3D" id="1.20.58.670">
    <property type="entry name" value="Dsl1p vesicle tethering complex, Tip20p subunit, domain D"/>
    <property type="match status" value="1"/>
</dbReference>
<dbReference type="InterPro" id="IPR046361">
    <property type="entry name" value="EXOC6/Sec15_C"/>
</dbReference>
<evidence type="ECO:0000256" key="2">
    <source>
        <dbReference type="ARBA" id="ARBA00022448"/>
    </source>
</evidence>
<dbReference type="GO" id="GO:0090522">
    <property type="term" value="P:vesicle tethering involved in exocytosis"/>
    <property type="evidence" value="ECO:0007669"/>
    <property type="project" value="InterPro"/>
</dbReference>
<dbReference type="GO" id="GO:0016020">
    <property type="term" value="C:membrane"/>
    <property type="evidence" value="ECO:0007669"/>
    <property type="project" value="TreeGrafter"/>
</dbReference>
<evidence type="ECO:0000259" key="6">
    <source>
        <dbReference type="Pfam" id="PF04091"/>
    </source>
</evidence>
<dbReference type="InterPro" id="IPR048359">
    <property type="entry name" value="EXOC6_Sec15_N"/>
</dbReference>